<dbReference type="NCBIfam" id="NF038070">
    <property type="entry name" value="LmbU_fam_TF"/>
    <property type="match status" value="1"/>
</dbReference>
<dbReference type="Proteomes" id="UP001180724">
    <property type="component" value="Unassembled WGS sequence"/>
</dbReference>
<protein>
    <submittedName>
        <fullName evidence="2">LmbU family transcriptional regulator</fullName>
    </submittedName>
</protein>
<feature type="region of interest" description="Disordered" evidence="1">
    <location>
        <begin position="241"/>
        <end position="299"/>
    </location>
</feature>
<comment type="caution">
    <text evidence="2">The sequence shown here is derived from an EMBL/GenBank/DDBJ whole genome shotgun (WGS) entry which is preliminary data.</text>
</comment>
<name>A0ABU3B0S3_9ACTN</name>
<keyword evidence="3" id="KW-1185">Reference proteome</keyword>
<reference evidence="2" key="1">
    <citation type="submission" date="2024-05" db="EMBL/GenBank/DDBJ databases">
        <title>30 novel species of actinomycetes from the DSMZ collection.</title>
        <authorList>
            <person name="Nouioui I."/>
        </authorList>
    </citation>
    <scope>NUCLEOTIDE SEQUENCE</scope>
    <source>
        <strain evidence="2">DSM 40712</strain>
    </source>
</reference>
<feature type="region of interest" description="Disordered" evidence="1">
    <location>
        <begin position="1"/>
        <end position="23"/>
    </location>
</feature>
<sequence>MTGDPTTRSHGKKPTSSNLAKREANSIPTFGTSTLVTRRGLTLPKRMEFDKWLGIGNYLSNVISASAWCLGDWLVYGEATFNGRYQDAIQLTALDYQTLRNHAWVARRFPMSRRRDRLSFTHHAEVAALAEPEQDFWLRKAEAHEWSAKRLRREVKASLRERSASDDLDGDTNQTDREIDKKRNTREAAVPSPEDTVSLKLPISADCLEFCRAAASRAGLKLETWAAQILLEAVDQAPAEALHEEQLSGGGLAEDQARPGPARPKDTDDDPRPHQLQATVRGTGRAGHDRVHREVRPVH</sequence>
<dbReference type="RefSeq" id="WP_311585146.1">
    <property type="nucleotide sequence ID" value="NZ_JAVRFH010000093.1"/>
</dbReference>
<feature type="compositionally biased region" description="Basic and acidic residues" evidence="1">
    <location>
        <begin position="174"/>
        <end position="186"/>
    </location>
</feature>
<dbReference type="EMBL" id="JAVRFH010000093">
    <property type="protein sequence ID" value="MDT0616058.1"/>
    <property type="molecule type" value="Genomic_DNA"/>
</dbReference>
<feature type="compositionally biased region" description="Basic and acidic residues" evidence="1">
    <location>
        <begin position="263"/>
        <end position="273"/>
    </location>
</feature>
<organism evidence="2 3">
    <name type="scientific">Streptomyces lancefieldiae</name>
    <dbReference type="NCBI Taxonomy" id="3075520"/>
    <lineage>
        <taxon>Bacteria</taxon>
        <taxon>Bacillati</taxon>
        <taxon>Actinomycetota</taxon>
        <taxon>Actinomycetes</taxon>
        <taxon>Kitasatosporales</taxon>
        <taxon>Streptomycetaceae</taxon>
        <taxon>Streptomyces</taxon>
    </lineage>
</organism>
<dbReference type="InterPro" id="IPR049735">
    <property type="entry name" value="NovE/LmbU-like"/>
</dbReference>
<gene>
    <name evidence="2" type="ORF">RM812_38780</name>
</gene>
<evidence type="ECO:0000256" key="1">
    <source>
        <dbReference type="SAM" id="MobiDB-lite"/>
    </source>
</evidence>
<proteinExistence type="predicted"/>
<feature type="compositionally biased region" description="Basic and acidic residues" evidence="1">
    <location>
        <begin position="286"/>
        <end position="299"/>
    </location>
</feature>
<accession>A0ABU3B0S3</accession>
<evidence type="ECO:0000313" key="3">
    <source>
        <dbReference type="Proteomes" id="UP001180724"/>
    </source>
</evidence>
<feature type="region of interest" description="Disordered" evidence="1">
    <location>
        <begin position="162"/>
        <end position="195"/>
    </location>
</feature>
<feature type="compositionally biased region" description="Polar residues" evidence="1">
    <location>
        <begin position="1"/>
        <end position="19"/>
    </location>
</feature>
<evidence type="ECO:0000313" key="2">
    <source>
        <dbReference type="EMBL" id="MDT0616058.1"/>
    </source>
</evidence>